<dbReference type="InterPro" id="IPR001509">
    <property type="entry name" value="Epimerase_deHydtase"/>
</dbReference>
<gene>
    <name evidence="3" type="ORF">ACFO5K_16320</name>
</gene>
<name>A0ABV8VI08_9NOCA</name>
<dbReference type="Gene3D" id="3.40.50.720">
    <property type="entry name" value="NAD(P)-binding Rossmann-like Domain"/>
    <property type="match status" value="1"/>
</dbReference>
<dbReference type="InterPro" id="IPR036291">
    <property type="entry name" value="NAD(P)-bd_dom_sf"/>
</dbReference>
<feature type="domain" description="DUF1731" evidence="2">
    <location>
        <begin position="408"/>
        <end position="456"/>
    </location>
</feature>
<comment type="caution">
    <text evidence="3">The sequence shown here is derived from an EMBL/GenBank/DDBJ whole genome shotgun (WGS) entry which is preliminary data.</text>
</comment>
<dbReference type="Gene3D" id="3.30.530.20">
    <property type="match status" value="1"/>
</dbReference>
<dbReference type="InterPro" id="IPR023393">
    <property type="entry name" value="START-like_dom_sf"/>
</dbReference>
<evidence type="ECO:0000313" key="4">
    <source>
        <dbReference type="Proteomes" id="UP001595844"/>
    </source>
</evidence>
<organism evidence="3 4">
    <name type="scientific">Nocardia halotolerans</name>
    <dbReference type="NCBI Taxonomy" id="1755878"/>
    <lineage>
        <taxon>Bacteria</taxon>
        <taxon>Bacillati</taxon>
        <taxon>Actinomycetota</taxon>
        <taxon>Actinomycetes</taxon>
        <taxon>Mycobacteriales</taxon>
        <taxon>Nocardiaceae</taxon>
        <taxon>Nocardia</taxon>
    </lineage>
</organism>
<protein>
    <submittedName>
        <fullName evidence="3">DUF1731 domain-containing protein</fullName>
    </submittedName>
</protein>
<dbReference type="PANTHER" id="PTHR11092">
    <property type="entry name" value="SUGAR NUCLEOTIDE EPIMERASE RELATED"/>
    <property type="match status" value="1"/>
</dbReference>
<dbReference type="Proteomes" id="UP001595844">
    <property type="component" value="Unassembled WGS sequence"/>
</dbReference>
<feature type="domain" description="NAD-dependent epimerase/dehydratase" evidence="1">
    <location>
        <begin position="155"/>
        <end position="285"/>
    </location>
</feature>
<reference evidence="4" key="1">
    <citation type="journal article" date="2019" name="Int. J. Syst. Evol. Microbiol.">
        <title>The Global Catalogue of Microorganisms (GCM) 10K type strain sequencing project: providing services to taxonomists for standard genome sequencing and annotation.</title>
        <authorList>
            <consortium name="The Broad Institute Genomics Platform"/>
            <consortium name="The Broad Institute Genome Sequencing Center for Infectious Disease"/>
            <person name="Wu L."/>
            <person name="Ma J."/>
        </authorList>
    </citation>
    <scope>NUCLEOTIDE SEQUENCE [LARGE SCALE GENOMIC DNA]</scope>
    <source>
        <strain evidence="4">IBRC-M 10490</strain>
    </source>
</reference>
<dbReference type="SUPFAM" id="SSF55961">
    <property type="entry name" value="Bet v1-like"/>
    <property type="match status" value="1"/>
</dbReference>
<proteinExistence type="predicted"/>
<dbReference type="PANTHER" id="PTHR11092:SF0">
    <property type="entry name" value="EPIMERASE FAMILY PROTEIN SDR39U1"/>
    <property type="match status" value="1"/>
</dbReference>
<keyword evidence="4" id="KW-1185">Reference proteome</keyword>
<dbReference type="InterPro" id="IPR013549">
    <property type="entry name" value="DUF1731"/>
</dbReference>
<dbReference type="Pfam" id="PF08338">
    <property type="entry name" value="DUF1731"/>
    <property type="match status" value="1"/>
</dbReference>
<dbReference type="InterPro" id="IPR019587">
    <property type="entry name" value="Polyketide_cyclase/dehydratase"/>
</dbReference>
<evidence type="ECO:0000259" key="2">
    <source>
        <dbReference type="Pfam" id="PF08338"/>
    </source>
</evidence>
<dbReference type="Pfam" id="PF10604">
    <property type="entry name" value="Polyketide_cyc2"/>
    <property type="match status" value="1"/>
</dbReference>
<dbReference type="SUPFAM" id="SSF51735">
    <property type="entry name" value="NAD(P)-binding Rossmann-fold domains"/>
    <property type="match status" value="1"/>
</dbReference>
<dbReference type="RefSeq" id="WP_378562751.1">
    <property type="nucleotide sequence ID" value="NZ_JBHSDL010000014.1"/>
</dbReference>
<accession>A0ABV8VI08</accession>
<evidence type="ECO:0000313" key="3">
    <source>
        <dbReference type="EMBL" id="MFC4375666.1"/>
    </source>
</evidence>
<dbReference type="Pfam" id="PF01370">
    <property type="entry name" value="Epimerase"/>
    <property type="match status" value="1"/>
</dbReference>
<evidence type="ECO:0000259" key="1">
    <source>
        <dbReference type="Pfam" id="PF01370"/>
    </source>
</evidence>
<dbReference type="EMBL" id="JBHSDL010000014">
    <property type="protein sequence ID" value="MFC4375666.1"/>
    <property type="molecule type" value="Genomic_DNA"/>
</dbReference>
<sequence>MGGTTKYTQFISLAPESVWNVLADLERWPEWNPGVRSVRMHGPVAVGATGDYVPNGNASARIHHRFAAPFTVVAAQACRELRIEQPEPAGTMHLTWRLTPRDGGTEVTQELRFTGPSAAATRAVVRPFIETDVRVNFSRLARLAGVVPADDALNVVIAGGTGALGLQIAADLTSRGQRVTLLTRRRNPALPFRQTEWDGRSIGAWATELREPGRLAVINLAGKLVDCRPTERNIAELRASRVDSTTALVAAAALRDTPVDYWVQAGTTAIWSDAGETRCTETTPVPAGLPQMTGVAQPWEQAFDPARADHWTILRTSIVLDPDAPALKRLTQLTKAGLGGRVGPGDQWFSWIHIEDWLAVVRAALGLDPDLALPSGILVAATEFPVRNSELMTTLRRILRRPPAPPTPKAVLNVGAALLRSDPALGLTGRHATSEVLHKAGFTFRYPTLDEALTDLLPHRSGVTTSRSFD</sequence>